<reference evidence="1 2" key="1">
    <citation type="submission" date="2018-06" db="EMBL/GenBank/DDBJ databases">
        <authorList>
            <consortium name="Pathogen Informatics"/>
            <person name="Doyle S."/>
        </authorList>
    </citation>
    <scope>NUCLEOTIDE SEQUENCE [LARGE SCALE GENOMIC DNA]</scope>
    <source>
        <strain evidence="1 2">NCTC10254</strain>
    </source>
</reference>
<sequence length="141" mass="15770">MLEPIPGLSVLKVLLPATKAVMPPAEPKLIPFDIKNTATALVTVALSCAFGLRPTTILRAELYSNQVRRHINFRLRHGATAQRRNFKINSFHFNTRKESSQSILIDVFGSVSVGNEHRAYTAQLVKSTTDTRLTMRTLRVI</sequence>
<dbReference type="RefSeq" id="WP_005520068.1">
    <property type="nucleotide sequence ID" value="NZ_CAUOLB010000012.1"/>
</dbReference>
<name>A0A448TFY9_9CORY</name>
<proteinExistence type="predicted"/>
<accession>A0A448TFY9</accession>
<dbReference type="GeneID" id="84575267"/>
<evidence type="ECO:0000313" key="2">
    <source>
        <dbReference type="Proteomes" id="UP000249886"/>
    </source>
</evidence>
<dbReference type="EMBL" id="UARK01000001">
    <property type="protein sequence ID" value="SPW23867.1"/>
    <property type="molecule type" value="Genomic_DNA"/>
</dbReference>
<dbReference type="Proteomes" id="UP000249886">
    <property type="component" value="Unassembled WGS sequence"/>
</dbReference>
<comment type="caution">
    <text evidence="1">The sequence shown here is derived from an EMBL/GenBank/DDBJ whole genome shotgun (WGS) entry which is preliminary data.</text>
</comment>
<dbReference type="AlphaFoldDB" id="A0A448TFY9"/>
<evidence type="ECO:0000313" key="1">
    <source>
        <dbReference type="EMBL" id="SPW23867.1"/>
    </source>
</evidence>
<protein>
    <submittedName>
        <fullName evidence="1">Uncharacterized protein</fullName>
    </submittedName>
</protein>
<gene>
    <name evidence="1" type="ORF">NCTC10254_00230</name>
</gene>
<organism evidence="1 2">
    <name type="scientific">Corynebacterium matruchotii</name>
    <dbReference type="NCBI Taxonomy" id="43768"/>
    <lineage>
        <taxon>Bacteria</taxon>
        <taxon>Bacillati</taxon>
        <taxon>Actinomycetota</taxon>
        <taxon>Actinomycetes</taxon>
        <taxon>Mycobacteriales</taxon>
        <taxon>Corynebacteriaceae</taxon>
        <taxon>Corynebacterium</taxon>
    </lineage>
</organism>